<dbReference type="Gene3D" id="2.60.40.4050">
    <property type="match status" value="1"/>
</dbReference>
<protein>
    <submittedName>
        <fullName evidence="3">Head domain of trimeric autotransporter adhesin</fullName>
    </submittedName>
</protein>
<evidence type="ECO:0000313" key="4">
    <source>
        <dbReference type="Proteomes" id="UP000184172"/>
    </source>
</evidence>
<dbReference type="RefSeq" id="WP_073219355.1">
    <property type="nucleotide sequence ID" value="NZ_FNNS01000019.1"/>
</dbReference>
<feature type="signal peptide" evidence="1">
    <location>
        <begin position="1"/>
        <end position="21"/>
    </location>
</feature>
<feature type="domain" description="Trimeric autotransporter adhesin YadA-like head" evidence="2">
    <location>
        <begin position="214"/>
        <end position="238"/>
    </location>
</feature>
<reference evidence="4" key="1">
    <citation type="submission" date="2016-11" db="EMBL/GenBank/DDBJ databases">
        <authorList>
            <person name="Varghese N."/>
            <person name="Submissions S."/>
        </authorList>
    </citation>
    <scope>NUCLEOTIDE SEQUENCE [LARGE SCALE GENOMIC DNA]</scope>
    <source>
        <strain evidence="4">DSM 26349</strain>
    </source>
</reference>
<dbReference type="AlphaFoldDB" id="A0A1M6JRG5"/>
<sequence length="496" mass="51563">MKRIISLLLFFICCFSHVIYAQVGIGTTNPHASSMLDVQATDKGILVPRVSLSSTSVQAPVTNPAEGLLIYNTSTAGDVTPGFYYWTGSGWKSLLTSGGGGGGAEGWGLRGNIVSDDDFIGTLQNYKPLKFRIDNKYFGQFHPQGGISLGLNAVANNDNGIALGENSNAGTSNSIAVGTDASTSTSNLSIAIGNLAVVSNHESVALGNNAKSPGHSAISLGVDTNASGEGSAALGREASASGQFSTAIGYGATVSQPNTIRLGNNDAKVGIGTSTPHVSSVLDISATNKGILIPRVALTSTTDQGTITQLAVSLLVYNTNTASDVTPGFYYWTGTVWKALSSSGGGGGGNSSFGERYYTTDEVVTLNQTDDIAAPNGTANPNTSTNITTSGSGLTLTSNGGVYKVTLTITYSKQDANPNVNSVEFFITKHGNKIANTSVVGELNDDLKRKTITIVKILTLDDWATYHFGVGKTNPHPGVNIVLHKDMTNMTIERID</sequence>
<dbReference type="STRING" id="797419.SAMN05216556_11919"/>
<dbReference type="Gene3D" id="2.150.10.10">
    <property type="entry name" value="Serralysin-like metalloprotease, C-terminal"/>
    <property type="match status" value="1"/>
</dbReference>
<dbReference type="OrthoDB" id="1247310at2"/>
<evidence type="ECO:0000259" key="2">
    <source>
        <dbReference type="Pfam" id="PF05658"/>
    </source>
</evidence>
<dbReference type="SUPFAM" id="SSF101967">
    <property type="entry name" value="Adhesin YadA, collagen-binding domain"/>
    <property type="match status" value="1"/>
</dbReference>
<dbReference type="GO" id="GO:0019867">
    <property type="term" value="C:outer membrane"/>
    <property type="evidence" value="ECO:0007669"/>
    <property type="project" value="InterPro"/>
</dbReference>
<feature type="domain" description="Trimeric autotransporter adhesin YadA-like head" evidence="2">
    <location>
        <begin position="240"/>
        <end position="264"/>
    </location>
</feature>
<organism evidence="3 4">
    <name type="scientific">Aequorivita viscosa</name>
    <dbReference type="NCBI Taxonomy" id="797419"/>
    <lineage>
        <taxon>Bacteria</taxon>
        <taxon>Pseudomonadati</taxon>
        <taxon>Bacteroidota</taxon>
        <taxon>Flavobacteriia</taxon>
        <taxon>Flavobacteriales</taxon>
        <taxon>Flavobacteriaceae</taxon>
        <taxon>Aequorivita</taxon>
    </lineage>
</organism>
<keyword evidence="4" id="KW-1185">Reference proteome</keyword>
<dbReference type="EMBL" id="FQYV01000018">
    <property type="protein sequence ID" value="SHJ49345.1"/>
    <property type="molecule type" value="Genomic_DNA"/>
</dbReference>
<dbReference type="InterPro" id="IPR008640">
    <property type="entry name" value="Adhesin_Head_dom"/>
</dbReference>
<proteinExistence type="predicted"/>
<dbReference type="Proteomes" id="UP000184172">
    <property type="component" value="Unassembled WGS sequence"/>
</dbReference>
<dbReference type="InterPro" id="IPR011049">
    <property type="entry name" value="Serralysin-like_metalloprot_C"/>
</dbReference>
<gene>
    <name evidence="3" type="ORF">SAMN04487908_11817</name>
</gene>
<feature type="domain" description="Trimeric autotransporter adhesin YadA-like head" evidence="2">
    <location>
        <begin position="155"/>
        <end position="181"/>
    </location>
</feature>
<evidence type="ECO:0000313" key="3">
    <source>
        <dbReference type="EMBL" id="SHJ49345.1"/>
    </source>
</evidence>
<accession>A0A1M6JRG5</accession>
<dbReference type="CDD" id="cd12820">
    <property type="entry name" value="LbR_YadA-like"/>
    <property type="match status" value="1"/>
</dbReference>
<feature type="domain" description="Trimeric autotransporter adhesin YadA-like head" evidence="2">
    <location>
        <begin position="189"/>
        <end position="210"/>
    </location>
</feature>
<keyword evidence="1" id="KW-0732">Signal</keyword>
<evidence type="ECO:0000256" key="1">
    <source>
        <dbReference type="SAM" id="SignalP"/>
    </source>
</evidence>
<name>A0A1M6JRG5_9FLAO</name>
<feature type="chain" id="PRO_5009918795" evidence="1">
    <location>
        <begin position="22"/>
        <end position="496"/>
    </location>
</feature>
<dbReference type="Pfam" id="PF05658">
    <property type="entry name" value="YadA_head"/>
    <property type="match status" value="4"/>
</dbReference>